<accession>A0A5B7FJV6</accession>
<evidence type="ECO:0000313" key="2">
    <source>
        <dbReference type="Proteomes" id="UP000324222"/>
    </source>
</evidence>
<gene>
    <name evidence="1" type="ORF">E2C01_039442</name>
</gene>
<dbReference type="EMBL" id="VSRR010006870">
    <property type="protein sequence ID" value="MPC45736.1"/>
    <property type="molecule type" value="Genomic_DNA"/>
</dbReference>
<organism evidence="1 2">
    <name type="scientific">Portunus trituberculatus</name>
    <name type="common">Swimming crab</name>
    <name type="synonym">Neptunus trituberculatus</name>
    <dbReference type="NCBI Taxonomy" id="210409"/>
    <lineage>
        <taxon>Eukaryota</taxon>
        <taxon>Metazoa</taxon>
        <taxon>Ecdysozoa</taxon>
        <taxon>Arthropoda</taxon>
        <taxon>Crustacea</taxon>
        <taxon>Multicrustacea</taxon>
        <taxon>Malacostraca</taxon>
        <taxon>Eumalacostraca</taxon>
        <taxon>Eucarida</taxon>
        <taxon>Decapoda</taxon>
        <taxon>Pleocyemata</taxon>
        <taxon>Brachyura</taxon>
        <taxon>Eubrachyura</taxon>
        <taxon>Portunoidea</taxon>
        <taxon>Portunidae</taxon>
        <taxon>Portuninae</taxon>
        <taxon>Portunus</taxon>
    </lineage>
</organism>
<protein>
    <submittedName>
        <fullName evidence="1">Uncharacterized protein</fullName>
    </submittedName>
</protein>
<keyword evidence="2" id="KW-1185">Reference proteome</keyword>
<evidence type="ECO:0000313" key="1">
    <source>
        <dbReference type="EMBL" id="MPC45736.1"/>
    </source>
</evidence>
<sequence length="90" mass="9952">MLEKLTQAVEETCGTTTPIAGPKIRTTDAVYHGKSSFIPQQLINTSTLHNVSQKCIALPLSDAVSHLVARTEHYVTCRRHISLSDQHIKN</sequence>
<comment type="caution">
    <text evidence="1">The sequence shown here is derived from an EMBL/GenBank/DDBJ whole genome shotgun (WGS) entry which is preliminary data.</text>
</comment>
<dbReference type="AlphaFoldDB" id="A0A5B7FJV6"/>
<reference evidence="1 2" key="1">
    <citation type="submission" date="2019-05" db="EMBL/GenBank/DDBJ databases">
        <title>Another draft genome of Portunus trituberculatus and its Hox gene families provides insights of decapod evolution.</title>
        <authorList>
            <person name="Jeong J.-H."/>
            <person name="Song I."/>
            <person name="Kim S."/>
            <person name="Choi T."/>
            <person name="Kim D."/>
            <person name="Ryu S."/>
            <person name="Kim W."/>
        </authorList>
    </citation>
    <scope>NUCLEOTIDE SEQUENCE [LARGE SCALE GENOMIC DNA]</scope>
    <source>
        <tissue evidence="1">Muscle</tissue>
    </source>
</reference>
<name>A0A5B7FJV6_PORTR</name>
<proteinExistence type="predicted"/>
<dbReference type="Proteomes" id="UP000324222">
    <property type="component" value="Unassembled WGS sequence"/>
</dbReference>